<proteinExistence type="predicted"/>
<name>A0A1T5A7E7_9SPHN</name>
<keyword evidence="3" id="KW-1185">Reference proteome</keyword>
<evidence type="ECO:0000313" key="2">
    <source>
        <dbReference type="EMBL" id="SKB30846.1"/>
    </source>
</evidence>
<sequence>MAVIYLINPEGGCKVATSDLEAKYDEARGWRRFDPTAPEPRNAMARHPLDHDGDGRKGGSEAPEGDVKALRAEYQEKFGKRPFPGWDADTLREKLA</sequence>
<dbReference type="Proteomes" id="UP000189818">
    <property type="component" value="Unassembled WGS sequence"/>
</dbReference>
<accession>A0A1T5A7E7</accession>
<evidence type="ECO:0000256" key="1">
    <source>
        <dbReference type="SAM" id="MobiDB-lite"/>
    </source>
</evidence>
<protein>
    <submittedName>
        <fullName evidence="2">Uncharacterized protein</fullName>
    </submittedName>
</protein>
<evidence type="ECO:0000313" key="3">
    <source>
        <dbReference type="Proteomes" id="UP000189818"/>
    </source>
</evidence>
<dbReference type="EMBL" id="FUYM01000001">
    <property type="protein sequence ID" value="SKB30846.1"/>
    <property type="molecule type" value="Genomic_DNA"/>
</dbReference>
<organism evidence="2 3">
    <name type="scientific">Rhizorhabdus histidinilytica</name>
    <dbReference type="NCBI Taxonomy" id="439228"/>
    <lineage>
        <taxon>Bacteria</taxon>
        <taxon>Pseudomonadati</taxon>
        <taxon>Pseudomonadota</taxon>
        <taxon>Alphaproteobacteria</taxon>
        <taxon>Sphingomonadales</taxon>
        <taxon>Sphingomonadaceae</taxon>
        <taxon>Rhizorhabdus</taxon>
    </lineage>
</organism>
<dbReference type="OrthoDB" id="7875791at2"/>
<reference evidence="3" key="1">
    <citation type="submission" date="2017-02" db="EMBL/GenBank/DDBJ databases">
        <authorList>
            <person name="Varghese N."/>
            <person name="Submissions S."/>
        </authorList>
    </citation>
    <scope>NUCLEOTIDE SEQUENCE [LARGE SCALE GENOMIC DNA]</scope>
    <source>
        <strain evidence="3">UM2</strain>
    </source>
</reference>
<feature type="compositionally biased region" description="Basic and acidic residues" evidence="1">
    <location>
        <begin position="47"/>
        <end position="79"/>
    </location>
</feature>
<dbReference type="AlphaFoldDB" id="A0A1T5A7E7"/>
<gene>
    <name evidence="2" type="ORF">SAMN06295920_101669</name>
</gene>
<dbReference type="RefSeq" id="WP_079646585.1">
    <property type="nucleotide sequence ID" value="NZ_FUYM01000001.1"/>
</dbReference>
<dbReference type="STRING" id="439228.SAMN06295920_101669"/>
<feature type="region of interest" description="Disordered" evidence="1">
    <location>
        <begin position="31"/>
        <end position="96"/>
    </location>
</feature>